<accession>A0A3D9CKP9</accession>
<reference evidence="1 2" key="1">
    <citation type="journal article" date="2007" name="Int. J. Syst. Evol. Microbiol.">
        <title>Chryseobacterium flavum sp. nov., isolated from polluted soil.</title>
        <authorList>
            <person name="Zhou Y."/>
            <person name="Dong J."/>
            <person name="Wang X."/>
            <person name="Huang X."/>
            <person name="Zhang K.Y."/>
            <person name="Zhang Y.Q."/>
            <person name="Guo Y.F."/>
            <person name="Lai R."/>
            <person name="Li W.J."/>
        </authorList>
    </citation>
    <scope>NUCLEOTIDE SEQUENCE [LARGE SCALE GENOMIC DNA]</scope>
    <source>
        <strain evidence="1 2">KCTC 12877</strain>
    </source>
</reference>
<proteinExistence type="predicted"/>
<organism evidence="1 2">
    <name type="scientific">Chryseobacterium flavum</name>
    <dbReference type="NCBI Taxonomy" id="415851"/>
    <lineage>
        <taxon>Bacteria</taxon>
        <taxon>Pseudomonadati</taxon>
        <taxon>Bacteroidota</taxon>
        <taxon>Flavobacteriia</taxon>
        <taxon>Flavobacteriales</taxon>
        <taxon>Weeksellaceae</taxon>
        <taxon>Chryseobacterium group</taxon>
        <taxon>Chryseobacterium</taxon>
    </lineage>
</organism>
<dbReference type="Proteomes" id="UP000256769">
    <property type="component" value="Unassembled WGS sequence"/>
</dbReference>
<dbReference type="AlphaFoldDB" id="A0A3D9CKP9"/>
<comment type="caution">
    <text evidence="1">The sequence shown here is derived from an EMBL/GenBank/DDBJ whole genome shotgun (WGS) entry which is preliminary data.</text>
</comment>
<evidence type="ECO:0000313" key="2">
    <source>
        <dbReference type="Proteomes" id="UP000256769"/>
    </source>
</evidence>
<protein>
    <submittedName>
        <fullName evidence="1">Uncharacterized protein</fullName>
    </submittedName>
</protein>
<sequence>MQYTIIKMCKANKTLYYYGFKSAGRHSCNPDTYGPTGTGAAPNAVSNYFQTKNSFQKKVML</sequence>
<evidence type="ECO:0000313" key="1">
    <source>
        <dbReference type="EMBL" id="REC66313.1"/>
    </source>
</evidence>
<dbReference type="EMBL" id="QNUE01000009">
    <property type="protein sequence ID" value="REC66313.1"/>
    <property type="molecule type" value="Genomic_DNA"/>
</dbReference>
<gene>
    <name evidence="1" type="ORF">DRF59_12640</name>
</gene>
<keyword evidence="2" id="KW-1185">Reference proteome</keyword>
<name>A0A3D9CKP9_9FLAO</name>